<evidence type="ECO:0000259" key="1">
    <source>
        <dbReference type="Pfam" id="PF14534"/>
    </source>
</evidence>
<name>A0ABV8DSN0_9NOCA</name>
<gene>
    <name evidence="2" type="ORF">ACFO0B_13990</name>
</gene>
<comment type="caution">
    <text evidence="2">The sequence shown here is derived from an EMBL/GenBank/DDBJ whole genome shotgun (WGS) entry which is preliminary data.</text>
</comment>
<dbReference type="RefSeq" id="WP_378612836.1">
    <property type="nucleotide sequence ID" value="NZ_JBHSAX010000013.1"/>
</dbReference>
<evidence type="ECO:0000313" key="2">
    <source>
        <dbReference type="EMBL" id="MFC3963102.1"/>
    </source>
</evidence>
<keyword evidence="3" id="KW-1185">Reference proteome</keyword>
<dbReference type="Pfam" id="PF14534">
    <property type="entry name" value="DUF4440"/>
    <property type="match status" value="1"/>
</dbReference>
<dbReference type="InterPro" id="IPR027843">
    <property type="entry name" value="DUF4440"/>
</dbReference>
<organism evidence="2 3">
    <name type="scientific">Nocardia jiangsuensis</name>
    <dbReference type="NCBI Taxonomy" id="1691563"/>
    <lineage>
        <taxon>Bacteria</taxon>
        <taxon>Bacillati</taxon>
        <taxon>Actinomycetota</taxon>
        <taxon>Actinomycetes</taxon>
        <taxon>Mycobacteriales</taxon>
        <taxon>Nocardiaceae</taxon>
        <taxon>Nocardia</taxon>
    </lineage>
</organism>
<dbReference type="SUPFAM" id="SSF54427">
    <property type="entry name" value="NTF2-like"/>
    <property type="match status" value="1"/>
</dbReference>
<dbReference type="Gene3D" id="3.10.450.50">
    <property type="match status" value="1"/>
</dbReference>
<dbReference type="Proteomes" id="UP001595696">
    <property type="component" value="Unassembled WGS sequence"/>
</dbReference>
<dbReference type="NCBIfam" id="TIGR02246">
    <property type="entry name" value="SgcJ/EcaC family oxidoreductase"/>
    <property type="match status" value="1"/>
</dbReference>
<accession>A0ABV8DSN0</accession>
<proteinExistence type="predicted"/>
<reference evidence="3" key="1">
    <citation type="journal article" date="2019" name="Int. J. Syst. Evol. Microbiol.">
        <title>The Global Catalogue of Microorganisms (GCM) 10K type strain sequencing project: providing services to taxonomists for standard genome sequencing and annotation.</title>
        <authorList>
            <consortium name="The Broad Institute Genomics Platform"/>
            <consortium name="The Broad Institute Genome Sequencing Center for Infectious Disease"/>
            <person name="Wu L."/>
            <person name="Ma J."/>
        </authorList>
    </citation>
    <scope>NUCLEOTIDE SEQUENCE [LARGE SCALE GENOMIC DNA]</scope>
    <source>
        <strain evidence="3">CGMCC 4.7330</strain>
    </source>
</reference>
<dbReference type="EMBL" id="JBHSAX010000013">
    <property type="protein sequence ID" value="MFC3963102.1"/>
    <property type="molecule type" value="Genomic_DNA"/>
</dbReference>
<protein>
    <submittedName>
        <fullName evidence="2">SgcJ/EcaC family oxidoreductase</fullName>
    </submittedName>
</protein>
<sequence>MVNDVHPSTEAAPHPLDCPARPGLLTPYLDAWAANDADALAHCYTEGAVATMPGIVLAGRAAIRTEMSIVFARGLRGSRSVIDLENVRYLGTHCDVALVTGRSNLVFASTPPHPDAWAHDTWTLTLRDGRWLIDAHHRSVSDLG</sequence>
<feature type="domain" description="DUF4440" evidence="1">
    <location>
        <begin position="28"/>
        <end position="133"/>
    </location>
</feature>
<evidence type="ECO:0000313" key="3">
    <source>
        <dbReference type="Proteomes" id="UP001595696"/>
    </source>
</evidence>
<dbReference type="InterPro" id="IPR032710">
    <property type="entry name" value="NTF2-like_dom_sf"/>
</dbReference>
<dbReference type="InterPro" id="IPR011944">
    <property type="entry name" value="Steroid_delta5-4_isomerase"/>
</dbReference>